<dbReference type="AlphaFoldDB" id="A0A229RR63"/>
<reference evidence="1 2" key="1">
    <citation type="submission" date="2017-07" db="EMBL/GenBank/DDBJ databases">
        <title>Amycolatopsis alba DSM 44262 Genome sequencing and assembly.</title>
        <authorList>
            <person name="Kaur N."/>
            <person name="Mayilraj S."/>
        </authorList>
    </citation>
    <scope>NUCLEOTIDE SEQUENCE [LARGE SCALE GENOMIC DNA]</scope>
    <source>
        <strain evidence="1 2">DSM 44262</strain>
    </source>
</reference>
<dbReference type="EMBL" id="NMQU01000057">
    <property type="protein sequence ID" value="OXM48894.1"/>
    <property type="molecule type" value="Genomic_DNA"/>
</dbReference>
<proteinExistence type="predicted"/>
<dbReference type="RefSeq" id="WP_039794632.1">
    <property type="nucleotide sequence ID" value="NZ_KB913032.1"/>
</dbReference>
<organism evidence="1 2">
    <name type="scientific">Amycolatopsis alba DSM 44262</name>
    <dbReference type="NCBI Taxonomy" id="1125972"/>
    <lineage>
        <taxon>Bacteria</taxon>
        <taxon>Bacillati</taxon>
        <taxon>Actinomycetota</taxon>
        <taxon>Actinomycetes</taxon>
        <taxon>Pseudonocardiales</taxon>
        <taxon>Pseudonocardiaceae</taxon>
        <taxon>Amycolatopsis</taxon>
    </lineage>
</organism>
<gene>
    <name evidence="1" type="ORF">CFP75_20780</name>
</gene>
<evidence type="ECO:0000313" key="1">
    <source>
        <dbReference type="EMBL" id="OXM48894.1"/>
    </source>
</evidence>
<sequence>MPVPDGEIELAACTDVLRRATGDPTEPTAVLTALAQPLARSGCLPVRIAAPRHLADIAIDDHVRTAARAITANPHRITYFGGWRVFTEDEQLRTAASALPS</sequence>
<name>A0A229RR63_AMYAL</name>
<keyword evidence="2" id="KW-1185">Reference proteome</keyword>
<comment type="caution">
    <text evidence="1">The sequence shown here is derived from an EMBL/GenBank/DDBJ whole genome shotgun (WGS) entry which is preliminary data.</text>
</comment>
<dbReference type="Proteomes" id="UP000215563">
    <property type="component" value="Unassembled WGS sequence"/>
</dbReference>
<protein>
    <submittedName>
        <fullName evidence="1">Uncharacterized protein</fullName>
    </submittedName>
</protein>
<accession>A0A229RR63</accession>
<evidence type="ECO:0000313" key="2">
    <source>
        <dbReference type="Proteomes" id="UP000215563"/>
    </source>
</evidence>